<dbReference type="InterPro" id="IPR036055">
    <property type="entry name" value="LDL_receptor-like_sf"/>
</dbReference>
<feature type="chain" id="PRO_5020031642" evidence="3">
    <location>
        <begin position="22"/>
        <end position="168"/>
    </location>
</feature>
<reference evidence="4 5" key="1">
    <citation type="journal article" date="2019" name="Commun. Biol.">
        <title>The bagworm genome reveals a unique fibroin gene that provides high tensile strength.</title>
        <authorList>
            <person name="Kono N."/>
            <person name="Nakamura H."/>
            <person name="Ohtoshi R."/>
            <person name="Tomita M."/>
            <person name="Numata K."/>
            <person name="Arakawa K."/>
        </authorList>
    </citation>
    <scope>NUCLEOTIDE SEQUENCE [LARGE SCALE GENOMIC DNA]</scope>
</reference>
<dbReference type="Proteomes" id="UP000299102">
    <property type="component" value="Unassembled WGS sequence"/>
</dbReference>
<dbReference type="InterPro" id="IPR002172">
    <property type="entry name" value="LDrepeatLR_classA_rpt"/>
</dbReference>
<dbReference type="PROSITE" id="PS50068">
    <property type="entry name" value="LDLRA_2"/>
    <property type="match status" value="1"/>
</dbReference>
<dbReference type="PROSITE" id="PS01209">
    <property type="entry name" value="LDLRA_1"/>
    <property type="match status" value="1"/>
</dbReference>
<name>A0A4C1WSF8_EUMVA</name>
<evidence type="ECO:0000256" key="3">
    <source>
        <dbReference type="SAM" id="SignalP"/>
    </source>
</evidence>
<evidence type="ECO:0000313" key="5">
    <source>
        <dbReference type="Proteomes" id="UP000299102"/>
    </source>
</evidence>
<gene>
    <name evidence="4" type="ORF">EVAR_84254_1</name>
</gene>
<feature type="disulfide bond" evidence="2">
    <location>
        <begin position="43"/>
        <end position="61"/>
    </location>
</feature>
<dbReference type="AlphaFoldDB" id="A0A4C1WSF8"/>
<dbReference type="CDD" id="cd00112">
    <property type="entry name" value="LDLa"/>
    <property type="match status" value="1"/>
</dbReference>
<dbReference type="SMART" id="SM00192">
    <property type="entry name" value="LDLa"/>
    <property type="match status" value="1"/>
</dbReference>
<evidence type="ECO:0000313" key="4">
    <source>
        <dbReference type="EMBL" id="GBP53770.1"/>
    </source>
</evidence>
<dbReference type="Gene3D" id="4.10.400.10">
    <property type="entry name" value="Low-density Lipoprotein Receptor"/>
    <property type="match status" value="1"/>
</dbReference>
<dbReference type="EMBL" id="BGZK01000633">
    <property type="protein sequence ID" value="GBP53770.1"/>
    <property type="molecule type" value="Genomic_DNA"/>
</dbReference>
<accession>A0A4C1WSF8</accession>
<keyword evidence="1 2" id="KW-1015">Disulfide bond</keyword>
<evidence type="ECO:0000256" key="1">
    <source>
        <dbReference type="ARBA" id="ARBA00023157"/>
    </source>
</evidence>
<proteinExistence type="predicted"/>
<evidence type="ECO:0000256" key="2">
    <source>
        <dbReference type="PROSITE-ProRule" id="PRU00124"/>
    </source>
</evidence>
<comment type="caution">
    <text evidence="2">Lacks conserved residue(s) required for the propagation of feature annotation.</text>
</comment>
<dbReference type="OrthoDB" id="8831087at2759"/>
<dbReference type="InterPro" id="IPR023415">
    <property type="entry name" value="LDLR_class-A_CS"/>
</dbReference>
<keyword evidence="5" id="KW-1185">Reference proteome</keyword>
<keyword evidence="3" id="KW-0732">Signal</keyword>
<dbReference type="Pfam" id="PF00057">
    <property type="entry name" value="Ldl_recept_a"/>
    <property type="match status" value="1"/>
</dbReference>
<protein>
    <submittedName>
        <fullName evidence="4">Uncharacterized protein</fullName>
    </submittedName>
</protein>
<sequence length="168" mass="18708">MRSHALRVAVLCAAALSAARAVEFAEELLLYDKKCLGEDVFHCLNGGCVTLQQYCDGRPDCADASDEIMCLELVRIDRYSWVNLKWFPILNNIITHLYRSSGVGARGRHEEPSGDNNVLIRSVFQLVRSRLVHKLTAYYTSSTSHSLVALPLPSRSTPRADAPIDSLF</sequence>
<feature type="disulfide bond" evidence="2">
    <location>
        <begin position="55"/>
        <end position="70"/>
    </location>
</feature>
<organism evidence="4 5">
    <name type="scientific">Eumeta variegata</name>
    <name type="common">Bagworm moth</name>
    <name type="synonym">Eumeta japonica</name>
    <dbReference type="NCBI Taxonomy" id="151549"/>
    <lineage>
        <taxon>Eukaryota</taxon>
        <taxon>Metazoa</taxon>
        <taxon>Ecdysozoa</taxon>
        <taxon>Arthropoda</taxon>
        <taxon>Hexapoda</taxon>
        <taxon>Insecta</taxon>
        <taxon>Pterygota</taxon>
        <taxon>Neoptera</taxon>
        <taxon>Endopterygota</taxon>
        <taxon>Lepidoptera</taxon>
        <taxon>Glossata</taxon>
        <taxon>Ditrysia</taxon>
        <taxon>Tineoidea</taxon>
        <taxon>Psychidae</taxon>
        <taxon>Oiketicinae</taxon>
        <taxon>Eumeta</taxon>
    </lineage>
</organism>
<dbReference type="SUPFAM" id="SSF57424">
    <property type="entry name" value="LDL receptor-like module"/>
    <property type="match status" value="1"/>
</dbReference>
<feature type="signal peptide" evidence="3">
    <location>
        <begin position="1"/>
        <end position="21"/>
    </location>
</feature>
<comment type="caution">
    <text evidence="4">The sequence shown here is derived from an EMBL/GenBank/DDBJ whole genome shotgun (WGS) entry which is preliminary data.</text>
</comment>